<keyword evidence="10" id="KW-1185">Reference proteome</keyword>
<keyword evidence="5" id="KW-0805">Transcription regulation</keyword>
<evidence type="ECO:0000256" key="2">
    <source>
        <dbReference type="ARBA" id="ARBA00008122"/>
    </source>
</evidence>
<comment type="subcellular location">
    <subcellularLocation>
        <location evidence="1 4 5">Nucleus</location>
    </subcellularLocation>
</comment>
<feature type="compositionally biased region" description="Polar residues" evidence="6">
    <location>
        <begin position="236"/>
        <end position="247"/>
    </location>
</feature>
<feature type="compositionally biased region" description="Polar residues" evidence="6">
    <location>
        <begin position="358"/>
        <end position="369"/>
    </location>
</feature>
<dbReference type="AlphaFoldDB" id="B9T5Q4"/>
<dbReference type="PROSITE" id="PS51667">
    <property type="entry name" value="WRC"/>
    <property type="match status" value="1"/>
</dbReference>
<feature type="region of interest" description="Disordered" evidence="6">
    <location>
        <begin position="392"/>
        <end position="431"/>
    </location>
</feature>
<evidence type="ECO:0000313" key="10">
    <source>
        <dbReference type="Proteomes" id="UP000008311"/>
    </source>
</evidence>
<evidence type="ECO:0000256" key="5">
    <source>
        <dbReference type="RuleBase" id="RU367127"/>
    </source>
</evidence>
<dbReference type="GO" id="GO:0099402">
    <property type="term" value="P:plant organ development"/>
    <property type="evidence" value="ECO:0007669"/>
    <property type="project" value="UniProtKB-ARBA"/>
</dbReference>
<comment type="function">
    <text evidence="5">Transcription activator.</text>
</comment>
<protein>
    <recommendedName>
        <fullName evidence="5">Growth-regulating factor</fullName>
    </recommendedName>
</protein>
<evidence type="ECO:0000256" key="6">
    <source>
        <dbReference type="SAM" id="MobiDB-lite"/>
    </source>
</evidence>
<feature type="short sequence motif" description="Bipartite nuclear localization signal" evidence="4">
    <location>
        <begin position="196"/>
        <end position="206"/>
    </location>
</feature>
<dbReference type="GO" id="GO:0006355">
    <property type="term" value="P:regulation of DNA-templated transcription"/>
    <property type="evidence" value="ECO:0007669"/>
    <property type="project" value="InterPro"/>
</dbReference>
<reference evidence="10" key="1">
    <citation type="journal article" date="2010" name="Nat. Biotechnol.">
        <title>Draft genome sequence of the oilseed species Ricinus communis.</title>
        <authorList>
            <person name="Chan A.P."/>
            <person name="Crabtree J."/>
            <person name="Zhao Q."/>
            <person name="Lorenzi H."/>
            <person name="Orvis J."/>
            <person name="Puiu D."/>
            <person name="Melake-Berhan A."/>
            <person name="Jones K.M."/>
            <person name="Redman J."/>
            <person name="Chen G."/>
            <person name="Cahoon E.B."/>
            <person name="Gedil M."/>
            <person name="Stanke M."/>
            <person name="Haas B.J."/>
            <person name="Wortman J.R."/>
            <person name="Fraser-Liggett C.M."/>
            <person name="Ravel J."/>
            <person name="Rabinowicz P.D."/>
        </authorList>
    </citation>
    <scope>NUCLEOTIDE SEQUENCE [LARGE SCALE GENOMIC DNA]</scope>
    <source>
        <strain evidence="10">cv. Hale</strain>
    </source>
</reference>
<dbReference type="EMBL" id="EQ974544">
    <property type="protein sequence ID" value="EEF28808.1"/>
    <property type="molecule type" value="Genomic_DNA"/>
</dbReference>
<dbReference type="InterPro" id="IPR014978">
    <property type="entry name" value="Gln-Leu-Gln_QLQ"/>
</dbReference>
<dbReference type="PROSITE" id="PS51666">
    <property type="entry name" value="QLQ"/>
    <property type="match status" value="1"/>
</dbReference>
<feature type="short sequence motif" description="Bipartite nuclear localization signal" evidence="4">
    <location>
        <begin position="224"/>
        <end position="231"/>
    </location>
</feature>
<dbReference type="eggNOG" id="ENOG502QRK7">
    <property type="taxonomic scope" value="Eukaryota"/>
</dbReference>
<comment type="similarity">
    <text evidence="2 5">Belongs to the GRF family.</text>
</comment>
<sequence length="431" mass="47152">MEAKPKLVPDEFRFGNKQERSSAVSDDCYVQKTMLLHRNNTPLLRSNSMVHGDTQQQGLISNYSSSKPEVTTLTRKDDGFVQRSFKTHTGFPYYRSPSAYARRIGNVTGNVNRASSGIRGPFTPYQLMELKHQSLIFKYISAGASVPTNLLIPLRNKSVYPYGLAPPTASLLSPYSLGGSNLGLNYANTNDPEPGRCRRTDGKKWRCSKDVVPDQKYCERHINRGRHRSRKPVEGQTDSAAKAGSSNSKVVLPVNTSMAPSVLTNPGATNSLVITQQKFKNLEPERPNSSLDAFLNRYSQGIRNVHDSGKPQDLMGFSNNVSSTMNLKPDQSALILPNKNIPIQESSQSEIGLVSPDSDITPTQSARVNQHSWGGNCCTQLEYSSNGILQKETEGFASSSSPKGETKLKNNEDGVLNDDAVGSSSVSSSTI</sequence>
<dbReference type="GO" id="GO:0006351">
    <property type="term" value="P:DNA-templated transcription"/>
    <property type="evidence" value="ECO:0007669"/>
    <property type="project" value="UniProtKB-UniRule"/>
</dbReference>
<keyword evidence="5" id="KW-0804">Transcription</keyword>
<dbReference type="InterPro" id="IPR014977">
    <property type="entry name" value="WRC_dom"/>
</dbReference>
<evidence type="ECO:0000259" key="7">
    <source>
        <dbReference type="PROSITE" id="PS51666"/>
    </source>
</evidence>
<dbReference type="PANTHER" id="PTHR31602">
    <property type="entry name" value="GROWTH-REGULATING FACTOR 5"/>
    <property type="match status" value="1"/>
</dbReference>
<evidence type="ECO:0000256" key="4">
    <source>
        <dbReference type="PROSITE-ProRule" id="PRU01002"/>
    </source>
</evidence>
<dbReference type="STRING" id="3988.B9T5Q4"/>
<dbReference type="PANTHER" id="PTHR31602:SF51">
    <property type="entry name" value="GROWTH-REGULATING FACTOR"/>
    <property type="match status" value="1"/>
</dbReference>
<name>B9T5Q4_RICCO</name>
<feature type="domain" description="WRC" evidence="8">
    <location>
        <begin position="191"/>
        <end position="235"/>
    </location>
</feature>
<proteinExistence type="inferred from homology"/>
<evidence type="ECO:0000259" key="8">
    <source>
        <dbReference type="PROSITE" id="PS51667"/>
    </source>
</evidence>
<feature type="domain" description="QLQ" evidence="7">
    <location>
        <begin position="121"/>
        <end position="156"/>
    </location>
</feature>
<dbReference type="GO" id="GO:0005634">
    <property type="term" value="C:nucleus"/>
    <property type="evidence" value="ECO:0007669"/>
    <property type="project" value="UniProtKB-SubCell"/>
</dbReference>
<keyword evidence="5" id="KW-0010">Activator</keyword>
<feature type="region of interest" description="Disordered" evidence="6">
    <location>
        <begin position="224"/>
        <end position="247"/>
    </location>
</feature>
<keyword evidence="3 4" id="KW-0539">Nucleus</keyword>
<dbReference type="InParanoid" id="B9T5Q4"/>
<evidence type="ECO:0000256" key="3">
    <source>
        <dbReference type="ARBA" id="ARBA00023242"/>
    </source>
</evidence>
<organism evidence="9 10">
    <name type="scientific">Ricinus communis</name>
    <name type="common">Castor bean</name>
    <dbReference type="NCBI Taxonomy" id="3988"/>
    <lineage>
        <taxon>Eukaryota</taxon>
        <taxon>Viridiplantae</taxon>
        <taxon>Streptophyta</taxon>
        <taxon>Embryophyta</taxon>
        <taxon>Tracheophyta</taxon>
        <taxon>Spermatophyta</taxon>
        <taxon>Magnoliopsida</taxon>
        <taxon>eudicotyledons</taxon>
        <taxon>Gunneridae</taxon>
        <taxon>Pentapetalae</taxon>
        <taxon>rosids</taxon>
        <taxon>fabids</taxon>
        <taxon>Malpighiales</taxon>
        <taxon>Euphorbiaceae</taxon>
        <taxon>Acalyphoideae</taxon>
        <taxon>Acalypheae</taxon>
        <taxon>Ricinus</taxon>
    </lineage>
</organism>
<evidence type="ECO:0000313" key="9">
    <source>
        <dbReference type="EMBL" id="EEF28808.1"/>
    </source>
</evidence>
<dbReference type="Pfam" id="PF08880">
    <property type="entry name" value="QLQ"/>
    <property type="match status" value="1"/>
</dbReference>
<dbReference type="SMART" id="SM00951">
    <property type="entry name" value="QLQ"/>
    <property type="match status" value="1"/>
</dbReference>
<accession>B9T5Q4</accession>
<comment type="domain">
    <text evidence="5">The QLQ domain and WRC domain may be involved in protein-protein interaction and DNA-binding, respectively.</text>
</comment>
<evidence type="ECO:0000256" key="1">
    <source>
        <dbReference type="ARBA" id="ARBA00004123"/>
    </source>
</evidence>
<dbReference type="Pfam" id="PF08879">
    <property type="entry name" value="WRC"/>
    <property type="match status" value="1"/>
</dbReference>
<dbReference type="GO" id="GO:0005524">
    <property type="term" value="F:ATP binding"/>
    <property type="evidence" value="ECO:0007669"/>
    <property type="project" value="UniProtKB-UniRule"/>
</dbReference>
<dbReference type="Proteomes" id="UP000008311">
    <property type="component" value="Unassembled WGS sequence"/>
</dbReference>
<gene>
    <name evidence="9" type="ORF">RCOM_0366130</name>
</gene>
<dbReference type="InterPro" id="IPR031137">
    <property type="entry name" value="GRF"/>
</dbReference>
<feature type="region of interest" description="Disordered" evidence="6">
    <location>
        <begin position="347"/>
        <end position="369"/>
    </location>
</feature>